<feature type="domain" description="PRD" evidence="2">
    <location>
        <begin position="172"/>
        <end position="278"/>
    </location>
</feature>
<dbReference type="GO" id="GO:0003723">
    <property type="term" value="F:RNA binding"/>
    <property type="evidence" value="ECO:0007669"/>
    <property type="project" value="InterPro"/>
</dbReference>
<dbReference type="Gene3D" id="1.10.1790.10">
    <property type="entry name" value="PRD domain"/>
    <property type="match status" value="2"/>
</dbReference>
<protein>
    <submittedName>
        <fullName evidence="3">Transcriptional antiterminator, BglG</fullName>
    </submittedName>
</protein>
<dbReference type="InterPro" id="IPR050661">
    <property type="entry name" value="BglG_antiterminators"/>
</dbReference>
<dbReference type="SUPFAM" id="SSF63520">
    <property type="entry name" value="PTS-regulatory domain, PRD"/>
    <property type="match status" value="2"/>
</dbReference>
<gene>
    <name evidence="3" type="ORF">BN1356_01736</name>
</gene>
<reference evidence="4" key="1">
    <citation type="submission" date="2015-03" db="EMBL/GenBank/DDBJ databases">
        <authorList>
            <person name="Urmite Genomes"/>
        </authorList>
    </citation>
    <scope>NUCLEOTIDE SEQUENCE [LARGE SCALE GENOMIC DNA]</scope>
    <source>
        <strain evidence="4">FF10</strain>
    </source>
</reference>
<organism evidence="3 4">
    <name type="scientific">Streptococcus varani</name>
    <dbReference type="NCBI Taxonomy" id="1608583"/>
    <lineage>
        <taxon>Bacteria</taxon>
        <taxon>Bacillati</taxon>
        <taxon>Bacillota</taxon>
        <taxon>Bacilli</taxon>
        <taxon>Lactobacillales</taxon>
        <taxon>Streptococcaceae</taxon>
        <taxon>Streptococcus</taxon>
    </lineage>
</organism>
<name>A0A0E3WFF0_9STRE</name>
<evidence type="ECO:0000313" key="3">
    <source>
        <dbReference type="EMBL" id="CQR25394.1"/>
    </source>
</evidence>
<dbReference type="PROSITE" id="PS51372">
    <property type="entry name" value="PRD_2"/>
    <property type="match status" value="2"/>
</dbReference>
<proteinExistence type="predicted"/>
<evidence type="ECO:0000313" key="4">
    <source>
        <dbReference type="Proteomes" id="UP000198604"/>
    </source>
</evidence>
<keyword evidence="1" id="KW-0677">Repeat</keyword>
<dbReference type="AlphaFoldDB" id="A0A0E3WFF0"/>
<dbReference type="STRING" id="1608583.BN1356_01736"/>
<dbReference type="InterPro" id="IPR004341">
    <property type="entry name" value="CAT_RNA-bd_dom"/>
</dbReference>
<dbReference type="SMART" id="SM01061">
    <property type="entry name" value="CAT_RBD"/>
    <property type="match status" value="1"/>
</dbReference>
<dbReference type="Proteomes" id="UP000198604">
    <property type="component" value="Unassembled WGS sequence"/>
</dbReference>
<dbReference type="InterPro" id="IPR036650">
    <property type="entry name" value="CAT_RNA-bd_dom_sf"/>
</dbReference>
<dbReference type="Gene3D" id="2.30.24.10">
    <property type="entry name" value="CAT RNA-binding domain"/>
    <property type="match status" value="1"/>
</dbReference>
<dbReference type="SUPFAM" id="SSF50151">
    <property type="entry name" value="SacY-like RNA-binding domain"/>
    <property type="match status" value="1"/>
</dbReference>
<keyword evidence="4" id="KW-1185">Reference proteome</keyword>
<evidence type="ECO:0000256" key="1">
    <source>
        <dbReference type="ARBA" id="ARBA00022737"/>
    </source>
</evidence>
<sequence>MLKIDRVYNNNVVQAYDADGKEMIVMGRGLGFQKKNGDSLNPEQIEKTFVLQNNLQSTDVHEILKTVSQEELILVNQLIRRAEEVLESTFELSLYLAIGDHLHYTLERNRLGLPLQNPLSWEIRKFYPKEYQLGVEMLSLVEEKLGQKLDMAEASSIALHFVNAQKNGMLGQDTYTISKIVTQIIDIVRLHFGHDFDDNDISYHRFVTHVQYFAQRVVSGLVQGVNDAFLFEQVQKNYPQAYACTQKIRAYVRAAYEFEMSLDEQVYLTIHIQRLKGH</sequence>
<dbReference type="OrthoDB" id="9813552at2"/>
<accession>A0A0E3WFF0</accession>
<feature type="domain" description="PRD" evidence="2">
    <location>
        <begin position="66"/>
        <end position="171"/>
    </location>
</feature>
<dbReference type="RefSeq" id="WP_093650940.1">
    <property type="nucleotide sequence ID" value="NZ_CTEN01000003.1"/>
</dbReference>
<dbReference type="InterPro" id="IPR011608">
    <property type="entry name" value="PRD"/>
</dbReference>
<dbReference type="GO" id="GO:0006355">
    <property type="term" value="P:regulation of DNA-templated transcription"/>
    <property type="evidence" value="ECO:0007669"/>
    <property type="project" value="InterPro"/>
</dbReference>
<dbReference type="Pfam" id="PF03123">
    <property type="entry name" value="CAT_RBD"/>
    <property type="match status" value="1"/>
</dbReference>
<dbReference type="EMBL" id="CTEN01000003">
    <property type="protein sequence ID" value="CQR25394.1"/>
    <property type="molecule type" value="Genomic_DNA"/>
</dbReference>
<evidence type="ECO:0000259" key="2">
    <source>
        <dbReference type="PROSITE" id="PS51372"/>
    </source>
</evidence>
<dbReference type="InterPro" id="IPR036634">
    <property type="entry name" value="PRD_sf"/>
</dbReference>
<dbReference type="NCBIfam" id="NF046042">
    <property type="entry name" value="LicT"/>
    <property type="match status" value="1"/>
</dbReference>
<dbReference type="Pfam" id="PF00874">
    <property type="entry name" value="PRD"/>
    <property type="match status" value="2"/>
</dbReference>
<dbReference type="PANTHER" id="PTHR30185:SF15">
    <property type="entry name" value="CRYPTIC BETA-GLUCOSIDE BGL OPERON ANTITERMINATOR"/>
    <property type="match status" value="1"/>
</dbReference>
<dbReference type="PANTHER" id="PTHR30185">
    <property type="entry name" value="CRYPTIC BETA-GLUCOSIDE BGL OPERON ANTITERMINATOR"/>
    <property type="match status" value="1"/>
</dbReference>